<proteinExistence type="predicted"/>
<feature type="region of interest" description="Disordered" evidence="1">
    <location>
        <begin position="45"/>
        <end position="81"/>
    </location>
</feature>
<evidence type="ECO:0000256" key="1">
    <source>
        <dbReference type="SAM" id="MobiDB-lite"/>
    </source>
</evidence>
<accession>A0A9P1H8B9</accession>
<dbReference type="AlphaFoldDB" id="A0A9P1H8B9"/>
<evidence type="ECO:0000313" key="2">
    <source>
        <dbReference type="EMBL" id="CAI4217830.1"/>
    </source>
</evidence>
<evidence type="ECO:0000313" key="3">
    <source>
        <dbReference type="Proteomes" id="UP000838763"/>
    </source>
</evidence>
<dbReference type="OrthoDB" id="3357271at2759"/>
<organism evidence="2 3">
    <name type="scientific">Parascedosporium putredinis</name>
    <dbReference type="NCBI Taxonomy" id="1442378"/>
    <lineage>
        <taxon>Eukaryota</taxon>
        <taxon>Fungi</taxon>
        <taxon>Dikarya</taxon>
        <taxon>Ascomycota</taxon>
        <taxon>Pezizomycotina</taxon>
        <taxon>Sordariomycetes</taxon>
        <taxon>Hypocreomycetidae</taxon>
        <taxon>Microascales</taxon>
        <taxon>Microascaceae</taxon>
        <taxon>Parascedosporium</taxon>
    </lineage>
</organism>
<gene>
    <name evidence="2" type="ORF">PPNO1_LOCUS7430</name>
</gene>
<dbReference type="EMBL" id="CALLCH030000017">
    <property type="protein sequence ID" value="CAI4217830.1"/>
    <property type="molecule type" value="Genomic_DNA"/>
</dbReference>
<feature type="compositionally biased region" description="Polar residues" evidence="1">
    <location>
        <begin position="58"/>
        <end position="71"/>
    </location>
</feature>
<reference evidence="2" key="1">
    <citation type="submission" date="2022-11" db="EMBL/GenBank/DDBJ databases">
        <authorList>
            <person name="Scott C."/>
            <person name="Bruce N."/>
        </authorList>
    </citation>
    <scope>NUCLEOTIDE SEQUENCE</scope>
</reference>
<dbReference type="Proteomes" id="UP000838763">
    <property type="component" value="Unassembled WGS sequence"/>
</dbReference>
<keyword evidence="3" id="KW-1185">Reference proteome</keyword>
<name>A0A9P1H8B9_9PEZI</name>
<feature type="compositionally biased region" description="Low complexity" evidence="1">
    <location>
        <begin position="45"/>
        <end position="57"/>
    </location>
</feature>
<comment type="caution">
    <text evidence="2">The sequence shown here is derived from an EMBL/GenBank/DDBJ whole genome shotgun (WGS) entry which is preliminary data.</text>
</comment>
<protein>
    <submittedName>
        <fullName evidence="2">Uncharacterized protein</fullName>
    </submittedName>
</protein>
<sequence>MDSFKEKFNSVRGDGIRNQVVHGHLNQSAVSRLGAAGVSVPGFGISPSSPSGPSTVSFQDARSAASTANNFRQRHGDQVASAARTANSFNQKYGISDRVQGTALSAARTPEPETETPIPVASAAKKKPPLLLLPRSASAPVPFLRPQATLRHHYP</sequence>